<evidence type="ECO:0000256" key="1">
    <source>
        <dbReference type="ARBA" id="ARBA00022723"/>
    </source>
</evidence>
<dbReference type="Proteomes" id="UP000326396">
    <property type="component" value="Linkage Group LG8"/>
</dbReference>
<dbReference type="SUPFAM" id="SSF81383">
    <property type="entry name" value="F-box domain"/>
    <property type="match status" value="1"/>
</dbReference>
<dbReference type="InterPro" id="IPR011990">
    <property type="entry name" value="TPR-like_helical_dom_sf"/>
</dbReference>
<reference evidence="6 7" key="1">
    <citation type="submission" date="2019-05" db="EMBL/GenBank/DDBJ databases">
        <title>Mikania micrantha, genome provides insights into the molecular mechanism of rapid growth.</title>
        <authorList>
            <person name="Liu B."/>
        </authorList>
    </citation>
    <scope>NUCLEOTIDE SEQUENCE [LARGE SCALE GENOMIC DNA]</scope>
    <source>
        <strain evidence="6">NLD-2019</strain>
        <tissue evidence="6">Leaf</tissue>
    </source>
</reference>
<dbReference type="InterPro" id="IPR002893">
    <property type="entry name" value="Znf_MYND"/>
</dbReference>
<proteinExistence type="predicted"/>
<gene>
    <name evidence="6" type="ORF">E3N88_39483</name>
</gene>
<dbReference type="EMBL" id="SZYD01000018">
    <property type="protein sequence ID" value="KAD2806106.1"/>
    <property type="molecule type" value="Genomic_DNA"/>
</dbReference>
<dbReference type="OrthoDB" id="265717at2759"/>
<evidence type="ECO:0000256" key="4">
    <source>
        <dbReference type="PROSITE-ProRule" id="PRU00134"/>
    </source>
</evidence>
<dbReference type="GO" id="GO:0008270">
    <property type="term" value="F:zinc ion binding"/>
    <property type="evidence" value="ECO:0007669"/>
    <property type="project" value="UniProtKB-KW"/>
</dbReference>
<keyword evidence="3" id="KW-0862">Zinc</keyword>
<dbReference type="FunFam" id="6.10.140.2220:FF:000033">
    <property type="entry name" value="Predicted protein"/>
    <property type="match status" value="1"/>
</dbReference>
<name>A0A5N6LWX3_9ASTR</name>
<dbReference type="InterPro" id="IPR006597">
    <property type="entry name" value="Sel1-like"/>
</dbReference>
<organism evidence="6 7">
    <name type="scientific">Mikania micrantha</name>
    <name type="common">bitter vine</name>
    <dbReference type="NCBI Taxonomy" id="192012"/>
    <lineage>
        <taxon>Eukaryota</taxon>
        <taxon>Viridiplantae</taxon>
        <taxon>Streptophyta</taxon>
        <taxon>Embryophyta</taxon>
        <taxon>Tracheophyta</taxon>
        <taxon>Spermatophyta</taxon>
        <taxon>Magnoliopsida</taxon>
        <taxon>eudicotyledons</taxon>
        <taxon>Gunneridae</taxon>
        <taxon>Pentapetalae</taxon>
        <taxon>asterids</taxon>
        <taxon>campanulids</taxon>
        <taxon>Asterales</taxon>
        <taxon>Asteraceae</taxon>
        <taxon>Asteroideae</taxon>
        <taxon>Heliantheae alliance</taxon>
        <taxon>Eupatorieae</taxon>
        <taxon>Mikania</taxon>
    </lineage>
</organism>
<keyword evidence="2 4" id="KW-0863">Zinc-finger</keyword>
<dbReference type="Pfam" id="PF01753">
    <property type="entry name" value="zf-MYND"/>
    <property type="match status" value="1"/>
</dbReference>
<dbReference type="PANTHER" id="PTHR46758:SF19">
    <property type="entry name" value="ZINC FINGER, MYND-TYPE, TETRATRICOPEPTIDE-LIKE HELICAL DOMAIN PROTEIN-RELATED"/>
    <property type="match status" value="1"/>
</dbReference>
<dbReference type="AlphaFoldDB" id="A0A5N6LWX3"/>
<accession>A0A5N6LWX3</accession>
<dbReference type="Pfam" id="PF23310">
    <property type="entry name" value="TPR_27"/>
    <property type="match status" value="1"/>
</dbReference>
<comment type="caution">
    <text evidence="6">The sequence shown here is derived from an EMBL/GenBank/DDBJ whole genome shotgun (WGS) entry which is preliminary data.</text>
</comment>
<dbReference type="SUPFAM" id="SSF144232">
    <property type="entry name" value="HIT/MYND zinc finger-like"/>
    <property type="match status" value="1"/>
</dbReference>
<dbReference type="Pfam" id="PF08238">
    <property type="entry name" value="Sel1"/>
    <property type="match status" value="1"/>
</dbReference>
<dbReference type="InterPro" id="IPR057136">
    <property type="entry name" value="At2g35280_TPR_dom"/>
</dbReference>
<feature type="domain" description="MYND-type" evidence="5">
    <location>
        <begin position="287"/>
        <end position="329"/>
    </location>
</feature>
<dbReference type="InterPro" id="IPR044508">
    <property type="entry name" value="At5g50450/At1g67340-like"/>
</dbReference>
<keyword evidence="7" id="KW-1185">Reference proteome</keyword>
<evidence type="ECO:0000259" key="5">
    <source>
        <dbReference type="PROSITE" id="PS50865"/>
    </source>
</evidence>
<dbReference type="CDD" id="cd09917">
    <property type="entry name" value="F-box_SF"/>
    <property type="match status" value="1"/>
</dbReference>
<evidence type="ECO:0000256" key="3">
    <source>
        <dbReference type="ARBA" id="ARBA00022833"/>
    </source>
</evidence>
<dbReference type="PROSITE" id="PS50865">
    <property type="entry name" value="ZF_MYND_2"/>
    <property type="match status" value="1"/>
</dbReference>
<dbReference type="PANTHER" id="PTHR46758">
    <property type="entry name" value="MYND DOMAIN-CONTAINING"/>
    <property type="match status" value="1"/>
</dbReference>
<keyword evidence="1" id="KW-0479">Metal-binding</keyword>
<dbReference type="SUPFAM" id="SSF81901">
    <property type="entry name" value="HCP-like"/>
    <property type="match status" value="1"/>
</dbReference>
<dbReference type="Gene3D" id="1.25.40.10">
    <property type="entry name" value="Tetratricopeptide repeat domain"/>
    <property type="match status" value="1"/>
</dbReference>
<evidence type="ECO:0000313" key="6">
    <source>
        <dbReference type="EMBL" id="KAD2806106.1"/>
    </source>
</evidence>
<dbReference type="InterPro" id="IPR036047">
    <property type="entry name" value="F-box-like_dom_sf"/>
</dbReference>
<protein>
    <recommendedName>
        <fullName evidence="5">MYND-type domain-containing protein</fullName>
    </recommendedName>
</protein>
<sequence>MKKQRRYTGSVHHDKTGSDLFESLHDDIVISVLCKLSSTASSPSDLISVLLTCKRLNKLGVHPLVLSKSCSKTVAIRAKTWCHEAHRFLKLCVNAGNSEAYYTLGMIRFYCLQNRASGASLLAKAAIRSHAPALYSLALIQFNGSGGMKNDKDLRAGVALCVRAASLGHIDALRELGHCFQDGYGVRKNIHEGRRLLVQANARELASVLRDNPLLSPSLATQIGNNDHQRPVLANSASDFDFGLFSDYGFSLTGGEMHPVNKFMVEWFGFGSREDGTPGLGLRMCSYNECGRPETRKNEFRRCSGCGKVNYCSRGCQAHDWRAHHKMECAPMEEWMGHAINDVEEEGNMNGEDVVMEDRTMEIEES</sequence>
<dbReference type="Gene3D" id="6.10.140.2220">
    <property type="match status" value="1"/>
</dbReference>
<evidence type="ECO:0000313" key="7">
    <source>
        <dbReference type="Proteomes" id="UP000326396"/>
    </source>
</evidence>
<evidence type="ECO:0000256" key="2">
    <source>
        <dbReference type="ARBA" id="ARBA00022771"/>
    </source>
</evidence>